<feature type="compositionally biased region" description="Basic and acidic residues" evidence="1">
    <location>
        <begin position="182"/>
        <end position="196"/>
    </location>
</feature>
<evidence type="ECO:0000256" key="1">
    <source>
        <dbReference type="SAM" id="MobiDB-lite"/>
    </source>
</evidence>
<keyword evidence="3" id="KW-1185">Reference proteome</keyword>
<dbReference type="AlphaFoldDB" id="A0A226ELV9"/>
<name>A0A226ELV9_FOLCA</name>
<sequence length="316" mass="36430">MYQYRGKGRFATSNCIYKSRPQGQNGVDRVTLPQGLYLPDQPPWRSTMQVEPLPYRISLGAEESKLMELDRLLQKERDNMSRDPDDQVVGANPAWDNNNNKQYHIKVGGVWCIGREGAIQPLLKSEGRSRPQEQGGKFGAVVEYLKDALKYISEAIMPRTRGKRKKHSSSYDRSRSRSPSRSRGEDTADSSKGRGRDRGKKRRRRDYTESISSSDSKSRSQSKDCYIVSSKSRSRTKSRSRSKRRKSTPRDDSYRYRKRSSSIDPAQDRSNDQARSLREDLIVLADCQQFCCGRIRVDWFPHLRQAVFQVDCKTQT</sequence>
<organism evidence="2 3">
    <name type="scientific">Folsomia candida</name>
    <name type="common">Springtail</name>
    <dbReference type="NCBI Taxonomy" id="158441"/>
    <lineage>
        <taxon>Eukaryota</taxon>
        <taxon>Metazoa</taxon>
        <taxon>Ecdysozoa</taxon>
        <taxon>Arthropoda</taxon>
        <taxon>Hexapoda</taxon>
        <taxon>Collembola</taxon>
        <taxon>Entomobryomorpha</taxon>
        <taxon>Isotomoidea</taxon>
        <taxon>Isotomidae</taxon>
        <taxon>Proisotominae</taxon>
        <taxon>Folsomia</taxon>
    </lineage>
</organism>
<dbReference type="EMBL" id="LNIX01000003">
    <property type="protein sequence ID" value="OXA58137.1"/>
    <property type="molecule type" value="Genomic_DNA"/>
</dbReference>
<accession>A0A226ELV9</accession>
<comment type="caution">
    <text evidence="2">The sequence shown here is derived from an EMBL/GenBank/DDBJ whole genome shotgun (WGS) entry which is preliminary data.</text>
</comment>
<protein>
    <submittedName>
        <fullName evidence="2">Uncharacterized protein</fullName>
    </submittedName>
</protein>
<feature type="compositionally biased region" description="Basic residues" evidence="1">
    <location>
        <begin position="232"/>
        <end position="247"/>
    </location>
</feature>
<evidence type="ECO:0000313" key="3">
    <source>
        <dbReference type="Proteomes" id="UP000198287"/>
    </source>
</evidence>
<proteinExistence type="predicted"/>
<dbReference type="Proteomes" id="UP000198287">
    <property type="component" value="Unassembled WGS sequence"/>
</dbReference>
<gene>
    <name evidence="2" type="ORF">Fcan01_08426</name>
</gene>
<feature type="region of interest" description="Disordered" evidence="1">
    <location>
        <begin position="159"/>
        <end position="272"/>
    </location>
</feature>
<reference evidence="2 3" key="1">
    <citation type="submission" date="2015-12" db="EMBL/GenBank/DDBJ databases">
        <title>The genome of Folsomia candida.</title>
        <authorList>
            <person name="Faddeeva A."/>
            <person name="Derks M.F."/>
            <person name="Anvar Y."/>
            <person name="Smit S."/>
            <person name="Van Straalen N."/>
            <person name="Roelofs D."/>
        </authorList>
    </citation>
    <scope>NUCLEOTIDE SEQUENCE [LARGE SCALE GENOMIC DNA]</scope>
    <source>
        <strain evidence="2 3">VU population</strain>
        <tissue evidence="2">Whole body</tissue>
    </source>
</reference>
<evidence type="ECO:0000313" key="2">
    <source>
        <dbReference type="EMBL" id="OXA58137.1"/>
    </source>
</evidence>